<dbReference type="InterPro" id="IPR000909">
    <property type="entry name" value="PLipase_C_PInositol-sp_X_dom"/>
</dbReference>
<dbReference type="Gramene" id="mRNA:HanXRQr2_Chr07g0312651">
    <property type="protein sequence ID" value="mRNA:HanXRQr2_Chr07g0312651"/>
    <property type="gene ID" value="HanXRQr2_Chr07g0312651"/>
</dbReference>
<dbReference type="SUPFAM" id="SSF51695">
    <property type="entry name" value="PLC-like phosphodiesterases"/>
    <property type="match status" value="1"/>
</dbReference>
<dbReference type="FunFam" id="3.20.20.190:FF:000010">
    <property type="entry name" value="Phosphoinositide phospholipase C"/>
    <property type="match status" value="1"/>
</dbReference>
<keyword evidence="10" id="KW-0807">Transducer</keyword>
<gene>
    <name evidence="15" type="ORF">HannXRQ_Chr07g0202841</name>
    <name evidence="14" type="ORF">HanXRQr2_Chr07g0312651</name>
</gene>
<evidence type="ECO:0000256" key="5">
    <source>
        <dbReference type="ARBA" id="ARBA00022475"/>
    </source>
</evidence>
<dbReference type="EMBL" id="CM007896">
    <property type="protein sequence ID" value="OTG21318.1"/>
    <property type="molecule type" value="Genomic_DNA"/>
</dbReference>
<dbReference type="AlphaFoldDB" id="A0A251UDA2"/>
<keyword evidence="8 11" id="KW-0443">Lipid metabolism</keyword>
<keyword evidence="5" id="KW-1003">Cell membrane</keyword>
<evidence type="ECO:0000313" key="16">
    <source>
        <dbReference type="Proteomes" id="UP000215914"/>
    </source>
</evidence>
<evidence type="ECO:0000256" key="3">
    <source>
        <dbReference type="ARBA" id="ARBA00004202"/>
    </source>
</evidence>
<evidence type="ECO:0000256" key="4">
    <source>
        <dbReference type="ARBA" id="ARBA00012368"/>
    </source>
</evidence>
<dbReference type="GO" id="GO:0016042">
    <property type="term" value="P:lipid catabolic process"/>
    <property type="evidence" value="ECO:0007669"/>
    <property type="project" value="UniProtKB-KW"/>
</dbReference>
<dbReference type="Gene3D" id="1.10.238.10">
    <property type="entry name" value="EF-hand"/>
    <property type="match status" value="1"/>
</dbReference>
<evidence type="ECO:0000259" key="12">
    <source>
        <dbReference type="PROSITE" id="PS50004"/>
    </source>
</evidence>
<evidence type="ECO:0000259" key="13">
    <source>
        <dbReference type="PROSITE" id="PS50008"/>
    </source>
</evidence>
<evidence type="ECO:0000256" key="7">
    <source>
        <dbReference type="ARBA" id="ARBA00022963"/>
    </source>
</evidence>
<dbReference type="PANTHER" id="PTHR10336:SF101">
    <property type="entry name" value="PHOSPHOINOSITIDE PHOSPHOLIPASE C 6"/>
    <property type="match status" value="1"/>
</dbReference>
<feature type="domain" description="PI-PLC Y-box" evidence="13">
    <location>
        <begin position="336"/>
        <end position="422"/>
    </location>
</feature>
<dbReference type="PROSITE" id="PS50007">
    <property type="entry name" value="PIPLC_X_DOMAIN"/>
    <property type="match status" value="1"/>
</dbReference>
<evidence type="ECO:0000256" key="1">
    <source>
        <dbReference type="ARBA" id="ARBA00001195"/>
    </source>
</evidence>
<dbReference type="SMART" id="SM00149">
    <property type="entry name" value="PLCYc"/>
    <property type="match status" value="1"/>
</dbReference>
<reference evidence="14 16" key="1">
    <citation type="journal article" date="2017" name="Nature">
        <title>The sunflower genome provides insights into oil metabolism, flowering and Asterid evolution.</title>
        <authorList>
            <person name="Badouin H."/>
            <person name="Gouzy J."/>
            <person name="Grassa C.J."/>
            <person name="Murat F."/>
            <person name="Staton S.E."/>
            <person name="Cottret L."/>
            <person name="Lelandais-Briere C."/>
            <person name="Owens G.L."/>
            <person name="Carrere S."/>
            <person name="Mayjonade B."/>
            <person name="Legrand L."/>
            <person name="Gill N."/>
            <person name="Kane N.C."/>
            <person name="Bowers J.E."/>
            <person name="Hubner S."/>
            <person name="Bellec A."/>
            <person name="Berard A."/>
            <person name="Berges H."/>
            <person name="Blanchet N."/>
            <person name="Boniface M.C."/>
            <person name="Brunel D."/>
            <person name="Catrice O."/>
            <person name="Chaidir N."/>
            <person name="Claudel C."/>
            <person name="Donnadieu C."/>
            <person name="Faraut T."/>
            <person name="Fievet G."/>
            <person name="Helmstetter N."/>
            <person name="King M."/>
            <person name="Knapp S.J."/>
            <person name="Lai Z."/>
            <person name="Le Paslier M.C."/>
            <person name="Lippi Y."/>
            <person name="Lorenzon L."/>
            <person name="Mandel J.R."/>
            <person name="Marage G."/>
            <person name="Marchand G."/>
            <person name="Marquand E."/>
            <person name="Bret-Mestries E."/>
            <person name="Morien E."/>
            <person name="Nambeesan S."/>
            <person name="Nguyen T."/>
            <person name="Pegot-Espagnet P."/>
            <person name="Pouilly N."/>
            <person name="Raftis F."/>
            <person name="Sallet E."/>
            <person name="Schiex T."/>
            <person name="Thomas J."/>
            <person name="Vandecasteele C."/>
            <person name="Vares D."/>
            <person name="Vear F."/>
            <person name="Vautrin S."/>
            <person name="Crespi M."/>
            <person name="Mangin B."/>
            <person name="Burke J.M."/>
            <person name="Salse J."/>
            <person name="Munos S."/>
            <person name="Vincourt P."/>
            <person name="Rieseberg L.H."/>
            <person name="Langlade N.B."/>
        </authorList>
    </citation>
    <scope>NUCLEOTIDE SEQUENCE [LARGE SCALE GENOMIC DNA]</scope>
    <source>
        <strain evidence="16">cv. SF193</strain>
        <tissue evidence="14">Leaves</tissue>
    </source>
</reference>
<proteinExistence type="predicted"/>
<dbReference type="SMART" id="SM00239">
    <property type="entry name" value="C2"/>
    <property type="match status" value="1"/>
</dbReference>
<evidence type="ECO:0000256" key="10">
    <source>
        <dbReference type="ARBA" id="ARBA00023224"/>
    </source>
</evidence>
<dbReference type="SMART" id="SM00148">
    <property type="entry name" value="PLCXc"/>
    <property type="match status" value="1"/>
</dbReference>
<comment type="subcellular location">
    <subcellularLocation>
        <location evidence="3">Cell membrane</location>
        <topology evidence="3">Peripheral membrane protein</topology>
    </subcellularLocation>
</comment>
<comment type="cofactor">
    <cofactor evidence="2">
        <name>Ca(2+)</name>
        <dbReference type="ChEBI" id="CHEBI:29108"/>
    </cofactor>
</comment>
<dbReference type="InterPro" id="IPR035892">
    <property type="entry name" value="C2_domain_sf"/>
</dbReference>
<dbReference type="Pfam" id="PF00388">
    <property type="entry name" value="PI-PLC-X"/>
    <property type="match status" value="1"/>
</dbReference>
<evidence type="ECO:0000256" key="6">
    <source>
        <dbReference type="ARBA" id="ARBA00022801"/>
    </source>
</evidence>
<dbReference type="GO" id="GO:0051209">
    <property type="term" value="P:release of sequestered calcium ion into cytosol"/>
    <property type="evidence" value="ECO:0000318"/>
    <property type="project" value="GO_Central"/>
</dbReference>
<dbReference type="InterPro" id="IPR017946">
    <property type="entry name" value="PLC-like_Pdiesterase_TIM-brl"/>
</dbReference>
<dbReference type="Gene3D" id="2.60.40.150">
    <property type="entry name" value="C2 domain"/>
    <property type="match status" value="1"/>
</dbReference>
<dbReference type="OrthoDB" id="269822at2759"/>
<dbReference type="STRING" id="4232.A0A251UDA2"/>
<reference evidence="15" key="2">
    <citation type="submission" date="2017-02" db="EMBL/GenBank/DDBJ databases">
        <title>Sunflower complete genome.</title>
        <authorList>
            <person name="Langlade N."/>
            <person name="Munos S."/>
        </authorList>
    </citation>
    <scope>NUCLEOTIDE SEQUENCE [LARGE SCALE GENOMIC DNA]</scope>
    <source>
        <tissue evidence="15">Leaves</tissue>
    </source>
</reference>
<evidence type="ECO:0000256" key="11">
    <source>
        <dbReference type="RuleBase" id="RU361133"/>
    </source>
</evidence>
<comment type="catalytic activity">
    <reaction evidence="1 11">
        <text>a 1,2-diacyl-sn-glycero-3-phospho-(1D-myo-inositol-4,5-bisphosphate) + H2O = 1D-myo-inositol 1,4,5-trisphosphate + a 1,2-diacyl-sn-glycerol + H(+)</text>
        <dbReference type="Rhea" id="RHEA:33179"/>
        <dbReference type="ChEBI" id="CHEBI:15377"/>
        <dbReference type="ChEBI" id="CHEBI:15378"/>
        <dbReference type="ChEBI" id="CHEBI:17815"/>
        <dbReference type="ChEBI" id="CHEBI:58456"/>
        <dbReference type="ChEBI" id="CHEBI:203600"/>
        <dbReference type="EC" id="3.1.4.11"/>
    </reaction>
</comment>
<keyword evidence="16" id="KW-1185">Reference proteome</keyword>
<sequence>MEEEHEYYTWLFIFKRKFKISKRKPLPEMIEVFNACTNNESQMSPDHFRRFLIEFQGDEDVTVDYAKQIMEKVLHQLRPDFARCCFSVDDFFNYLFLDKFNGPIDYKVHHDMTAPLQHYFIYTGHNSYLTGNQLIGGCSVKQIIKSLKKGVRVIELDLWPTSSKEGIHVLHGGTMTTPVELEECLTAINEHAFVKSPYPVIITLEDHLTPNLRDIVAKMVTEIFGDTLYHPEAGDHNEFPSPEALKHRILLSTKLPKEHLDEINGSREDNISSLNHDLTQLFEIDFEDENEDAANENPGQKTTPGYTQLIGIHAAKPDKKLSKALTVESGKAKRLSLGEQTLERAASLYGTDLVRFTQKNILRVYPKGTRITSTNFKPLRAWMHGVQMVAFNMQGYGKSLWMMHGMFRSNGKCGFVKKPDFLMSMGPNNEVFEPKVPLDVKKTLKVRVYMGDGWRKDFSQTHFDKYSPPDFYTKLYMVGVPADVRKVRTREIIDDWIPIWNQEFSFPLTVPELALLKIVVREHDAGKDDFAGQTCLPVSELKTGIRVVRLRDKKGKKFKSVKLLMQFTLE</sequence>
<dbReference type="SUPFAM" id="SSF47473">
    <property type="entry name" value="EF-hand"/>
    <property type="match status" value="1"/>
</dbReference>
<dbReference type="Pfam" id="PF00387">
    <property type="entry name" value="PI-PLC-Y"/>
    <property type="match status" value="1"/>
</dbReference>
<accession>A0A251UDA2</accession>
<evidence type="ECO:0000256" key="8">
    <source>
        <dbReference type="ARBA" id="ARBA00023098"/>
    </source>
</evidence>
<keyword evidence="6 11" id="KW-0378">Hydrolase</keyword>
<dbReference type="Proteomes" id="UP000215914">
    <property type="component" value="Chromosome 7"/>
</dbReference>
<name>A0A251UDA2_HELAN</name>
<dbReference type="PROSITE" id="PS50008">
    <property type="entry name" value="PIPLC_Y_DOMAIN"/>
    <property type="match status" value="1"/>
</dbReference>
<dbReference type="OMA" id="NFRPHLG"/>
<evidence type="ECO:0000313" key="14">
    <source>
        <dbReference type="EMBL" id="KAF5800146.1"/>
    </source>
</evidence>
<dbReference type="EC" id="3.1.4.11" evidence="4 11"/>
<evidence type="ECO:0000313" key="15">
    <source>
        <dbReference type="EMBL" id="OTG21318.1"/>
    </source>
</evidence>
<reference evidence="14" key="3">
    <citation type="submission" date="2020-06" db="EMBL/GenBank/DDBJ databases">
        <title>Helianthus annuus Genome sequencing and assembly Release 2.</title>
        <authorList>
            <person name="Gouzy J."/>
            <person name="Langlade N."/>
            <person name="Munos S."/>
        </authorList>
    </citation>
    <scope>NUCLEOTIDE SEQUENCE</scope>
    <source>
        <tissue evidence="14">Leaves</tissue>
    </source>
</reference>
<dbReference type="InterPro" id="IPR001711">
    <property type="entry name" value="PLipase_C_Pinositol-sp_Y"/>
</dbReference>
<dbReference type="InterPro" id="IPR001192">
    <property type="entry name" value="PI-PLC_fam"/>
</dbReference>
<evidence type="ECO:0000256" key="2">
    <source>
        <dbReference type="ARBA" id="ARBA00001913"/>
    </source>
</evidence>
<dbReference type="GO" id="GO:0048015">
    <property type="term" value="P:phosphatidylinositol-mediated signaling"/>
    <property type="evidence" value="ECO:0000318"/>
    <property type="project" value="GO_Central"/>
</dbReference>
<feature type="domain" description="C2" evidence="12">
    <location>
        <begin position="424"/>
        <end position="552"/>
    </location>
</feature>
<dbReference type="EMBL" id="MNCJ02000322">
    <property type="protein sequence ID" value="KAF5800146.1"/>
    <property type="molecule type" value="Genomic_DNA"/>
</dbReference>
<dbReference type="GO" id="GO:0006950">
    <property type="term" value="P:response to stress"/>
    <property type="evidence" value="ECO:0007669"/>
    <property type="project" value="UniProtKB-ARBA"/>
</dbReference>
<dbReference type="GO" id="GO:0004435">
    <property type="term" value="F:phosphatidylinositol-4,5-bisphosphate phospholipase C activity"/>
    <property type="evidence" value="ECO:0000318"/>
    <property type="project" value="GO_Central"/>
</dbReference>
<dbReference type="SUPFAM" id="SSF49562">
    <property type="entry name" value="C2 domain (Calcium/lipid-binding domain, CaLB)"/>
    <property type="match status" value="1"/>
</dbReference>
<keyword evidence="9" id="KW-0472">Membrane</keyword>
<dbReference type="CDD" id="cd00275">
    <property type="entry name" value="C2_PLC_like"/>
    <property type="match status" value="1"/>
</dbReference>
<dbReference type="Pfam" id="PF00168">
    <property type="entry name" value="C2"/>
    <property type="match status" value="1"/>
</dbReference>
<dbReference type="PANTHER" id="PTHR10336">
    <property type="entry name" value="PHOSPHOINOSITIDE-SPECIFIC PHOSPHOLIPASE C FAMILY PROTEIN"/>
    <property type="match status" value="1"/>
</dbReference>
<dbReference type="FunFam" id="2.60.40.150:FF:000060">
    <property type="entry name" value="Phosphoinositide phospholipase C"/>
    <property type="match status" value="1"/>
</dbReference>
<keyword evidence="7 11" id="KW-0442">Lipid degradation</keyword>
<dbReference type="InParanoid" id="A0A251UDA2"/>
<protein>
    <recommendedName>
        <fullName evidence="4 11">Phosphoinositide phospholipase C</fullName>
        <ecNumber evidence="4 11">3.1.4.11</ecNumber>
    </recommendedName>
</protein>
<dbReference type="GO" id="GO:0005886">
    <property type="term" value="C:plasma membrane"/>
    <property type="evidence" value="ECO:0000318"/>
    <property type="project" value="GO_Central"/>
</dbReference>
<organism evidence="15 16">
    <name type="scientific">Helianthus annuus</name>
    <name type="common">Common sunflower</name>
    <dbReference type="NCBI Taxonomy" id="4232"/>
    <lineage>
        <taxon>Eukaryota</taxon>
        <taxon>Viridiplantae</taxon>
        <taxon>Streptophyta</taxon>
        <taxon>Embryophyta</taxon>
        <taxon>Tracheophyta</taxon>
        <taxon>Spermatophyta</taxon>
        <taxon>Magnoliopsida</taxon>
        <taxon>eudicotyledons</taxon>
        <taxon>Gunneridae</taxon>
        <taxon>Pentapetalae</taxon>
        <taxon>asterids</taxon>
        <taxon>campanulids</taxon>
        <taxon>Asterales</taxon>
        <taxon>Asteraceae</taxon>
        <taxon>Asteroideae</taxon>
        <taxon>Heliantheae alliance</taxon>
        <taxon>Heliantheae</taxon>
        <taxon>Helianthus</taxon>
    </lineage>
</organism>
<evidence type="ECO:0000256" key="9">
    <source>
        <dbReference type="ARBA" id="ARBA00023136"/>
    </source>
</evidence>
<dbReference type="PRINTS" id="PR00390">
    <property type="entry name" value="PHPHLIPASEC"/>
</dbReference>
<dbReference type="InterPro" id="IPR000008">
    <property type="entry name" value="C2_dom"/>
</dbReference>
<dbReference type="Gene3D" id="3.20.20.190">
    <property type="entry name" value="Phosphatidylinositol (PI) phosphodiesterase"/>
    <property type="match status" value="1"/>
</dbReference>
<dbReference type="PROSITE" id="PS50004">
    <property type="entry name" value="C2"/>
    <property type="match status" value="1"/>
</dbReference>
<dbReference type="InterPro" id="IPR011992">
    <property type="entry name" value="EF-hand-dom_pair"/>
</dbReference>